<dbReference type="GO" id="GO:0051213">
    <property type="term" value="F:dioxygenase activity"/>
    <property type="evidence" value="ECO:0007669"/>
    <property type="project" value="UniProtKB-KW"/>
</dbReference>
<evidence type="ECO:0000256" key="4">
    <source>
        <dbReference type="ARBA" id="ARBA00022964"/>
    </source>
</evidence>
<reference evidence="8" key="1">
    <citation type="submission" date="2021-06" db="EMBL/GenBank/DDBJ databases">
        <authorList>
            <person name="Kallberg Y."/>
            <person name="Tangrot J."/>
            <person name="Rosling A."/>
        </authorList>
    </citation>
    <scope>NUCLEOTIDE SEQUENCE</scope>
    <source>
        <strain evidence="8">AZ414A</strain>
    </source>
</reference>
<comment type="caution">
    <text evidence="8">The sequence shown here is derived from an EMBL/GenBank/DDBJ whole genome shotgun (WGS) entry which is preliminary data.</text>
</comment>
<proteinExistence type="inferred from homology"/>
<dbReference type="AlphaFoldDB" id="A0A9N8V060"/>
<dbReference type="InterPro" id="IPR008984">
    <property type="entry name" value="SMAD_FHA_dom_sf"/>
</dbReference>
<dbReference type="EMBL" id="CAJVPK010000003">
    <property type="protein sequence ID" value="CAG8432769.1"/>
    <property type="molecule type" value="Genomic_DNA"/>
</dbReference>
<keyword evidence="5" id="KW-0560">Oxidoreductase</keyword>
<evidence type="ECO:0000259" key="7">
    <source>
        <dbReference type="Pfam" id="PF02668"/>
    </source>
</evidence>
<sequence>MTKVLIQFKEPFDKTFTFIEPDCLELGRSFIPDPSISKKQALFEIRDGRVYVTALGPNSMMRGTEKISKNNRVEILDVERIGTIRSTFYGKTFDVISIPGAKNIAYTNLSLGLHMDLLYYQVPPGLQFLHCLKNSVKGGASIFTDSFKAIENFKKIYPQDFDILTKIPLTFHYINDGHHMHYNQYVIELDKDFDKDDNSNNPIISVNYSPPFQAYQRFCAFIEDPELKYELTLKPGDLVIVINRRILHGRNSFDIESGERYLKGAYLELCEFKDKFRVLMKKYNP</sequence>
<keyword evidence="6" id="KW-0408">Iron</keyword>
<evidence type="ECO:0000256" key="3">
    <source>
        <dbReference type="ARBA" id="ARBA00022723"/>
    </source>
</evidence>
<evidence type="ECO:0000256" key="5">
    <source>
        <dbReference type="ARBA" id="ARBA00023002"/>
    </source>
</evidence>
<comment type="cofactor">
    <cofactor evidence="1">
        <name>Fe(2+)</name>
        <dbReference type="ChEBI" id="CHEBI:29033"/>
    </cofactor>
</comment>
<dbReference type="InterPro" id="IPR003819">
    <property type="entry name" value="TauD/TfdA-like"/>
</dbReference>
<dbReference type="GO" id="GO:0046872">
    <property type="term" value="F:metal ion binding"/>
    <property type="evidence" value="ECO:0007669"/>
    <property type="project" value="UniProtKB-KW"/>
</dbReference>
<protein>
    <submittedName>
        <fullName evidence="8">502_t:CDS:1</fullName>
    </submittedName>
</protein>
<dbReference type="OrthoDB" id="406634at2759"/>
<organism evidence="8 9">
    <name type="scientific">Diversispora eburnea</name>
    <dbReference type="NCBI Taxonomy" id="1213867"/>
    <lineage>
        <taxon>Eukaryota</taxon>
        <taxon>Fungi</taxon>
        <taxon>Fungi incertae sedis</taxon>
        <taxon>Mucoromycota</taxon>
        <taxon>Glomeromycotina</taxon>
        <taxon>Glomeromycetes</taxon>
        <taxon>Diversisporales</taxon>
        <taxon>Diversisporaceae</taxon>
        <taxon>Diversispora</taxon>
    </lineage>
</organism>
<dbReference type="Gene3D" id="3.60.130.10">
    <property type="entry name" value="Clavaminate synthase-like"/>
    <property type="match status" value="1"/>
</dbReference>
<keyword evidence="9" id="KW-1185">Reference proteome</keyword>
<keyword evidence="3" id="KW-0479">Metal-binding</keyword>
<dbReference type="InterPro" id="IPR042098">
    <property type="entry name" value="TauD-like_sf"/>
</dbReference>
<dbReference type="InterPro" id="IPR050411">
    <property type="entry name" value="AlphaKG_dependent_hydroxylases"/>
</dbReference>
<feature type="domain" description="TauD/TfdA-like" evidence="7">
    <location>
        <begin position="80"/>
        <end position="266"/>
    </location>
</feature>
<evidence type="ECO:0000256" key="1">
    <source>
        <dbReference type="ARBA" id="ARBA00001954"/>
    </source>
</evidence>
<dbReference type="SUPFAM" id="SSF49879">
    <property type="entry name" value="SMAD/FHA domain"/>
    <property type="match status" value="1"/>
</dbReference>
<evidence type="ECO:0000313" key="9">
    <source>
        <dbReference type="Proteomes" id="UP000789706"/>
    </source>
</evidence>
<gene>
    <name evidence="8" type="ORF">DEBURN_LOCUS97</name>
</gene>
<keyword evidence="4" id="KW-0223">Dioxygenase</keyword>
<evidence type="ECO:0000313" key="8">
    <source>
        <dbReference type="EMBL" id="CAG8432769.1"/>
    </source>
</evidence>
<accession>A0A9N8V060</accession>
<dbReference type="GO" id="GO:0005739">
    <property type="term" value="C:mitochondrion"/>
    <property type="evidence" value="ECO:0007669"/>
    <property type="project" value="TreeGrafter"/>
</dbReference>
<dbReference type="Pfam" id="PF02668">
    <property type="entry name" value="TauD"/>
    <property type="match status" value="1"/>
</dbReference>
<dbReference type="CDD" id="cd00250">
    <property type="entry name" value="CAS_like"/>
    <property type="match status" value="1"/>
</dbReference>
<dbReference type="SUPFAM" id="SSF51197">
    <property type="entry name" value="Clavaminate synthase-like"/>
    <property type="match status" value="1"/>
</dbReference>
<dbReference type="PANTHER" id="PTHR10696">
    <property type="entry name" value="GAMMA-BUTYROBETAINE HYDROXYLASE-RELATED"/>
    <property type="match status" value="1"/>
</dbReference>
<dbReference type="Proteomes" id="UP000789706">
    <property type="component" value="Unassembled WGS sequence"/>
</dbReference>
<comment type="similarity">
    <text evidence="2">Belongs to the gamma-BBH/TMLD family.</text>
</comment>
<evidence type="ECO:0000256" key="2">
    <source>
        <dbReference type="ARBA" id="ARBA00008654"/>
    </source>
</evidence>
<dbReference type="GO" id="GO:0045329">
    <property type="term" value="P:carnitine biosynthetic process"/>
    <property type="evidence" value="ECO:0007669"/>
    <property type="project" value="TreeGrafter"/>
</dbReference>
<evidence type="ECO:0000256" key="6">
    <source>
        <dbReference type="ARBA" id="ARBA00023004"/>
    </source>
</evidence>
<name>A0A9N8V060_9GLOM</name>
<dbReference type="PANTHER" id="PTHR10696:SF25">
    <property type="entry name" value="OXIDOREDUCTASE AIM17-RELATED"/>
    <property type="match status" value="1"/>
</dbReference>